<feature type="transmembrane region" description="Helical" evidence="1">
    <location>
        <begin position="230"/>
        <end position="253"/>
    </location>
</feature>
<feature type="transmembrane region" description="Helical" evidence="1">
    <location>
        <begin position="189"/>
        <end position="209"/>
    </location>
</feature>
<feature type="transmembrane region" description="Helical" evidence="1">
    <location>
        <begin position="155"/>
        <end position="183"/>
    </location>
</feature>
<feature type="transmembrane region" description="Helical" evidence="1">
    <location>
        <begin position="24"/>
        <end position="43"/>
    </location>
</feature>
<feature type="non-terminal residue" evidence="2">
    <location>
        <position position="1"/>
    </location>
</feature>
<evidence type="ECO:0000313" key="3">
    <source>
        <dbReference type="Proteomes" id="UP001597024"/>
    </source>
</evidence>
<keyword evidence="1" id="KW-0812">Transmembrane</keyword>
<dbReference type="EMBL" id="JBHTHX010000909">
    <property type="protein sequence ID" value="MFD0887368.1"/>
    <property type="molecule type" value="Genomic_DNA"/>
</dbReference>
<feature type="transmembrane region" description="Helical" evidence="1">
    <location>
        <begin position="122"/>
        <end position="143"/>
    </location>
</feature>
<dbReference type="Proteomes" id="UP001597024">
    <property type="component" value="Unassembled WGS sequence"/>
</dbReference>
<gene>
    <name evidence="2" type="ORF">ACFQ08_22725</name>
</gene>
<reference evidence="3" key="1">
    <citation type="journal article" date="2019" name="Int. J. Syst. Evol. Microbiol.">
        <title>The Global Catalogue of Microorganisms (GCM) 10K type strain sequencing project: providing services to taxonomists for standard genome sequencing and annotation.</title>
        <authorList>
            <consortium name="The Broad Institute Genomics Platform"/>
            <consortium name="The Broad Institute Genome Sequencing Center for Infectious Disease"/>
            <person name="Wu L."/>
            <person name="Ma J."/>
        </authorList>
    </citation>
    <scope>NUCLEOTIDE SEQUENCE [LARGE SCALE GENOMIC DNA]</scope>
    <source>
        <strain evidence="3">CCUG 62974</strain>
    </source>
</reference>
<sequence>LPATATPRLSGPTALAWRLHRGVLLSWTIAFAVVGAVFGALALSVGDIVDDSPQLAELMAGLGGAGAVVDAFLATEMSLLGMVASGYAVQAALRPRTEEIEMRAEPILTTAVPRWRWLAGHLVWALGGATVILTVAGLAAGLAHGTRVGDPAGQVLRITGAAMAQVPAVWVPAGVAVLLFGFVPRLTTLVWTVLAAFVLLGQLGRLLGIDERIQNLSPFAHLPRVPGGEVTFGPLAWLVVVAAALVLAGLAGFRRRDLTGG</sequence>
<keyword evidence="1" id="KW-0472">Membrane</keyword>
<accession>A0ABW3DU55</accession>
<evidence type="ECO:0000313" key="2">
    <source>
        <dbReference type="EMBL" id="MFD0887368.1"/>
    </source>
</evidence>
<name>A0ABW3DU55_9ACTN</name>
<organism evidence="2 3">
    <name type="scientific">Streptosporangium algeriense</name>
    <dbReference type="NCBI Taxonomy" id="1682748"/>
    <lineage>
        <taxon>Bacteria</taxon>
        <taxon>Bacillati</taxon>
        <taxon>Actinomycetota</taxon>
        <taxon>Actinomycetes</taxon>
        <taxon>Streptosporangiales</taxon>
        <taxon>Streptosporangiaceae</taxon>
        <taxon>Streptosporangium</taxon>
    </lineage>
</organism>
<keyword evidence="1" id="KW-1133">Transmembrane helix</keyword>
<proteinExistence type="predicted"/>
<evidence type="ECO:0000256" key="1">
    <source>
        <dbReference type="SAM" id="Phobius"/>
    </source>
</evidence>
<keyword evidence="3" id="KW-1185">Reference proteome</keyword>
<comment type="caution">
    <text evidence="2">The sequence shown here is derived from an EMBL/GenBank/DDBJ whole genome shotgun (WGS) entry which is preliminary data.</text>
</comment>
<protein>
    <submittedName>
        <fullName evidence="2">ABC transporter permease</fullName>
    </submittedName>
</protein>